<keyword evidence="1" id="KW-0328">Glycosyltransferase</keyword>
<dbReference type="InterPro" id="IPR006813">
    <property type="entry name" value="Glyco_trans_17"/>
</dbReference>
<dbReference type="GO" id="GO:0016020">
    <property type="term" value="C:membrane"/>
    <property type="evidence" value="ECO:0007669"/>
    <property type="project" value="InterPro"/>
</dbReference>
<organism evidence="1 2">
    <name type="scientific">Epilithonimonas mollis</name>
    <dbReference type="NCBI Taxonomy" id="216903"/>
    <lineage>
        <taxon>Bacteria</taxon>
        <taxon>Pseudomonadati</taxon>
        <taxon>Bacteroidota</taxon>
        <taxon>Flavobacteriia</taxon>
        <taxon>Flavobacteriales</taxon>
        <taxon>Weeksellaceae</taxon>
        <taxon>Chryseobacterium group</taxon>
        <taxon>Epilithonimonas</taxon>
    </lineage>
</organism>
<dbReference type="RefSeq" id="WP_072997418.1">
    <property type="nucleotide sequence ID" value="NZ_FRAM01000002.1"/>
</dbReference>
<dbReference type="PANTHER" id="PTHR12224">
    <property type="entry name" value="BETA-1,4-MANNOSYL-GLYCOPROTEIN BETA-1,4-N-ACETYLGLUCOSAMINYL-TRANSFERASE"/>
    <property type="match status" value="1"/>
</dbReference>
<dbReference type="GO" id="GO:0006044">
    <property type="term" value="P:N-acetylglucosamine metabolic process"/>
    <property type="evidence" value="ECO:0007669"/>
    <property type="project" value="TreeGrafter"/>
</dbReference>
<accession>A0A1M6R8C2</accession>
<reference evidence="2" key="1">
    <citation type="submission" date="2016-11" db="EMBL/GenBank/DDBJ databases">
        <authorList>
            <person name="Varghese N."/>
            <person name="Submissions S."/>
        </authorList>
    </citation>
    <scope>NUCLEOTIDE SEQUENCE [LARGE SCALE GENOMIC DNA]</scope>
    <source>
        <strain evidence="2">DSM 18016</strain>
    </source>
</reference>
<dbReference type="Pfam" id="PF04724">
    <property type="entry name" value="Glyco_transf_17"/>
    <property type="match status" value="1"/>
</dbReference>
<gene>
    <name evidence="1" type="ORF">SAMN05444371_1740</name>
</gene>
<dbReference type="Proteomes" id="UP000184498">
    <property type="component" value="Unassembled WGS sequence"/>
</dbReference>
<evidence type="ECO:0000313" key="2">
    <source>
        <dbReference type="Proteomes" id="UP000184498"/>
    </source>
</evidence>
<dbReference type="GO" id="GO:0003830">
    <property type="term" value="F:beta-1,4-mannosylglycoprotein 4-beta-N-acetylglucosaminyltransferase activity"/>
    <property type="evidence" value="ECO:0007669"/>
    <property type="project" value="InterPro"/>
</dbReference>
<protein>
    <submittedName>
        <fullName evidence="1">Beta-1,4-mannosyl-glycoprotein beta-1,4-N-acetylglucosaminyltransferase</fullName>
    </submittedName>
</protein>
<dbReference type="EMBL" id="FRAM01000002">
    <property type="protein sequence ID" value="SHK28703.1"/>
    <property type="molecule type" value="Genomic_DNA"/>
</dbReference>
<name>A0A1M6R8C2_9FLAO</name>
<evidence type="ECO:0000313" key="1">
    <source>
        <dbReference type="EMBL" id="SHK28703.1"/>
    </source>
</evidence>
<keyword evidence="2" id="KW-1185">Reference proteome</keyword>
<dbReference type="OrthoDB" id="1997677at2"/>
<dbReference type="STRING" id="216903.SAMN05444371_1740"/>
<keyword evidence="1" id="KW-0808">Transferase</keyword>
<sequence>MIYDCFIFNNEFDILTTRLEYLYDQVDFFVLVEANRTLTGIPKPLSYKENAARFAKYSDKIIYVQAGEKPELKDWDYEWFQRDAIKNGLSNCNDEDLIFVSDVDEIINIKDILIHNKIQSATLIEIPAFYYFFNIKLDEPIQANLVSRYKDIKNRHLGNRNKYKDFAHDIIKPVGYNTGWHFSYLFGFDISRYVEKIESFSHQEYNTAFFKNPKRIYNNLLVQRDLFNRSFIKLEICKPSEYKEISPVFKRLNLEKYHFSVTPKLFFQILFLRLHSKITTLLYLLKHKK</sequence>
<proteinExistence type="predicted"/>
<dbReference type="PANTHER" id="PTHR12224:SF0">
    <property type="entry name" value="BETA-1,4-MANNOSYL-GLYCOPROTEIN 4-BETA-N-ACETYLGLUCOSAMINYLTRANSFERASE"/>
    <property type="match status" value="1"/>
</dbReference>
<dbReference type="AlphaFoldDB" id="A0A1M6R8C2"/>